<accession>A0A0C9Z7N5</accession>
<dbReference type="Pfam" id="PF12937">
    <property type="entry name" value="F-box-like"/>
    <property type="match status" value="1"/>
</dbReference>
<gene>
    <name evidence="2" type="ORF">CY34DRAFT_38321</name>
</gene>
<evidence type="ECO:0000313" key="2">
    <source>
        <dbReference type="EMBL" id="KIK33520.1"/>
    </source>
</evidence>
<reference evidence="2 3" key="1">
    <citation type="submission" date="2014-04" db="EMBL/GenBank/DDBJ databases">
        <authorList>
            <consortium name="DOE Joint Genome Institute"/>
            <person name="Kuo A."/>
            <person name="Ruytinx J."/>
            <person name="Rineau F."/>
            <person name="Colpaert J."/>
            <person name="Kohler A."/>
            <person name="Nagy L.G."/>
            <person name="Floudas D."/>
            <person name="Copeland A."/>
            <person name="Barry K.W."/>
            <person name="Cichocki N."/>
            <person name="Veneault-Fourrey C."/>
            <person name="LaButti K."/>
            <person name="Lindquist E.A."/>
            <person name="Lipzen A."/>
            <person name="Lundell T."/>
            <person name="Morin E."/>
            <person name="Murat C."/>
            <person name="Sun H."/>
            <person name="Tunlid A."/>
            <person name="Henrissat B."/>
            <person name="Grigoriev I.V."/>
            <person name="Hibbett D.S."/>
            <person name="Martin F."/>
            <person name="Nordberg H.P."/>
            <person name="Cantor M.N."/>
            <person name="Hua S.X."/>
        </authorList>
    </citation>
    <scope>NUCLEOTIDE SEQUENCE [LARGE SCALE GENOMIC DNA]</scope>
    <source>
        <strain evidence="2 3">UH-Slu-Lm8-n1</strain>
    </source>
</reference>
<dbReference type="Proteomes" id="UP000054485">
    <property type="component" value="Unassembled WGS sequence"/>
</dbReference>
<dbReference type="HOGENOM" id="CLU_018544_6_3_1"/>
<dbReference type="InterPro" id="IPR036047">
    <property type="entry name" value="F-box-like_dom_sf"/>
</dbReference>
<name>A0A0C9Z7N5_9AGAM</name>
<dbReference type="EMBL" id="KN835925">
    <property type="protein sequence ID" value="KIK33520.1"/>
    <property type="molecule type" value="Genomic_DNA"/>
</dbReference>
<reference evidence="3" key="2">
    <citation type="submission" date="2015-01" db="EMBL/GenBank/DDBJ databases">
        <title>Evolutionary Origins and Diversification of the Mycorrhizal Mutualists.</title>
        <authorList>
            <consortium name="DOE Joint Genome Institute"/>
            <consortium name="Mycorrhizal Genomics Consortium"/>
            <person name="Kohler A."/>
            <person name="Kuo A."/>
            <person name="Nagy L.G."/>
            <person name="Floudas D."/>
            <person name="Copeland A."/>
            <person name="Barry K.W."/>
            <person name="Cichocki N."/>
            <person name="Veneault-Fourrey C."/>
            <person name="LaButti K."/>
            <person name="Lindquist E.A."/>
            <person name="Lipzen A."/>
            <person name="Lundell T."/>
            <person name="Morin E."/>
            <person name="Murat C."/>
            <person name="Riley R."/>
            <person name="Ohm R."/>
            <person name="Sun H."/>
            <person name="Tunlid A."/>
            <person name="Henrissat B."/>
            <person name="Grigoriev I.V."/>
            <person name="Hibbett D.S."/>
            <person name="Martin F."/>
        </authorList>
    </citation>
    <scope>NUCLEOTIDE SEQUENCE [LARGE SCALE GENOMIC DNA]</scope>
    <source>
        <strain evidence="3">UH-Slu-Lm8-n1</strain>
    </source>
</reference>
<dbReference type="InParanoid" id="A0A0C9Z7N5"/>
<protein>
    <recommendedName>
        <fullName evidence="1">F-box domain-containing protein</fullName>
    </recommendedName>
</protein>
<organism evidence="2 3">
    <name type="scientific">Suillus luteus UH-Slu-Lm8-n1</name>
    <dbReference type="NCBI Taxonomy" id="930992"/>
    <lineage>
        <taxon>Eukaryota</taxon>
        <taxon>Fungi</taxon>
        <taxon>Dikarya</taxon>
        <taxon>Basidiomycota</taxon>
        <taxon>Agaricomycotina</taxon>
        <taxon>Agaricomycetes</taxon>
        <taxon>Agaricomycetidae</taxon>
        <taxon>Boletales</taxon>
        <taxon>Suillineae</taxon>
        <taxon>Suillaceae</taxon>
        <taxon>Suillus</taxon>
    </lineage>
</organism>
<feature type="domain" description="F-box" evidence="1">
    <location>
        <begin position="18"/>
        <end position="70"/>
    </location>
</feature>
<evidence type="ECO:0000313" key="3">
    <source>
        <dbReference type="Proteomes" id="UP000054485"/>
    </source>
</evidence>
<dbReference type="SUPFAM" id="SSF81383">
    <property type="entry name" value="F-box domain"/>
    <property type="match status" value="1"/>
</dbReference>
<dbReference type="AlphaFoldDB" id="A0A0C9Z7N5"/>
<dbReference type="InterPro" id="IPR001810">
    <property type="entry name" value="F-box_dom"/>
</dbReference>
<feature type="non-terminal residue" evidence="2">
    <location>
        <position position="1"/>
    </location>
</feature>
<feature type="non-terminal residue" evidence="2">
    <location>
        <position position="71"/>
    </location>
</feature>
<sequence length="71" mass="8084">KRDKIRSVNLHEGLGPAISRLPAELLSEIFTHTLPPFDGFLPPSKLRPPILLTRVCRRWREVAVGTPNLWC</sequence>
<evidence type="ECO:0000259" key="1">
    <source>
        <dbReference type="Pfam" id="PF12937"/>
    </source>
</evidence>
<keyword evidence="3" id="KW-1185">Reference proteome</keyword>
<proteinExistence type="predicted"/>
<dbReference type="OrthoDB" id="2686488at2759"/>
<dbReference type="Gene3D" id="1.20.1280.50">
    <property type="match status" value="1"/>
</dbReference>